<keyword evidence="3 10" id="KW-0716">Sensory transduction</keyword>
<keyword evidence="7 10" id="KW-0472">Membrane</keyword>
<evidence type="ECO:0000256" key="7">
    <source>
        <dbReference type="ARBA" id="ARBA00023136"/>
    </source>
</evidence>
<keyword evidence="5 10" id="KW-0552">Olfaction</keyword>
<dbReference type="PANTHER" id="PTHR21137">
    <property type="entry name" value="ODORANT RECEPTOR"/>
    <property type="match status" value="1"/>
</dbReference>
<feature type="transmembrane region" description="Helical" evidence="10">
    <location>
        <begin position="313"/>
        <end position="335"/>
    </location>
</feature>
<dbReference type="InterPro" id="IPR004117">
    <property type="entry name" value="7tm6_olfct_rcpt"/>
</dbReference>
<feature type="transmembrane region" description="Helical" evidence="10">
    <location>
        <begin position="194"/>
        <end position="214"/>
    </location>
</feature>
<evidence type="ECO:0000256" key="6">
    <source>
        <dbReference type="ARBA" id="ARBA00022989"/>
    </source>
</evidence>
<protein>
    <recommendedName>
        <fullName evidence="10">Odorant receptor</fullName>
    </recommendedName>
</protein>
<evidence type="ECO:0000256" key="8">
    <source>
        <dbReference type="ARBA" id="ARBA00023170"/>
    </source>
</evidence>
<name>A0A6B9C9Y3_9DIPT</name>
<evidence type="ECO:0000256" key="10">
    <source>
        <dbReference type="RuleBase" id="RU351113"/>
    </source>
</evidence>
<feature type="transmembrane region" description="Helical" evidence="10">
    <location>
        <begin position="91"/>
        <end position="111"/>
    </location>
</feature>
<feature type="transmembrane region" description="Helical" evidence="10">
    <location>
        <begin position="67"/>
        <end position="85"/>
    </location>
</feature>
<evidence type="ECO:0000256" key="5">
    <source>
        <dbReference type="ARBA" id="ARBA00022725"/>
    </source>
</evidence>
<keyword evidence="9 10" id="KW-0807">Transducer</keyword>
<evidence type="ECO:0000256" key="4">
    <source>
        <dbReference type="ARBA" id="ARBA00022692"/>
    </source>
</evidence>
<sequence length="407" mass="46453">MAVGNSDTINRVDTDIENASDSVPKPKSNHYEVFNKINKINLLYGIVVGLSVENNWKYNNGTRWTKFMLIFGTGITVYSHFLVIAEPTKLIEVFSLFGIIIPAFAKFNVFVRTYPNAMAFIAFLRNVFKTITEGPSALVLQTHVEATFTIVKLCIFVQTLALFVFVWYPIYSYIVNNELVPIMPMQFPFVDQTTTGGFIVATLMMLKMGVWAYFGSVGFDLFLASLIDNYCALVKLLQQDLSDYIRMTRKGSGYSEQYKKAFFRNFLLKCQDKDRYIHLVNDAYADVIFKQFGMVYVCVNFIIYAIIRSNWYSGYGMLLFCLTEVYILCILGTAIKTENDNFSAAIYDIPWYDYPLAEQKKVLLLLHSSQNAMELWIGPVAPLNVESAMEITKSIYSTSTMIINTTK</sequence>
<keyword evidence="8 10" id="KW-0675">Receptor</keyword>
<keyword evidence="4 10" id="KW-0812">Transmembrane</keyword>
<evidence type="ECO:0000256" key="3">
    <source>
        <dbReference type="ARBA" id="ARBA00022606"/>
    </source>
</evidence>
<proteinExistence type="evidence at transcript level"/>
<dbReference type="PANTHER" id="PTHR21137:SF35">
    <property type="entry name" value="ODORANT RECEPTOR 19A-RELATED"/>
    <property type="match status" value="1"/>
</dbReference>
<dbReference type="GO" id="GO:0007165">
    <property type="term" value="P:signal transduction"/>
    <property type="evidence" value="ECO:0007669"/>
    <property type="project" value="UniProtKB-KW"/>
</dbReference>
<evidence type="ECO:0000256" key="1">
    <source>
        <dbReference type="ARBA" id="ARBA00004651"/>
    </source>
</evidence>
<comment type="similarity">
    <text evidence="10">Belongs to the insect chemoreceptor superfamily. Heteromeric odorant receptor channel (TC 1.A.69) family.</text>
</comment>
<keyword evidence="6 10" id="KW-1133">Transmembrane helix</keyword>
<feature type="transmembrane region" description="Helical" evidence="10">
    <location>
        <begin position="153"/>
        <end position="174"/>
    </location>
</feature>
<dbReference type="GO" id="GO:0005549">
    <property type="term" value="F:odorant binding"/>
    <property type="evidence" value="ECO:0007669"/>
    <property type="project" value="InterPro"/>
</dbReference>
<keyword evidence="2" id="KW-1003">Cell membrane</keyword>
<dbReference type="GO" id="GO:0004984">
    <property type="term" value="F:olfactory receptor activity"/>
    <property type="evidence" value="ECO:0007669"/>
    <property type="project" value="InterPro"/>
</dbReference>
<evidence type="ECO:0000256" key="2">
    <source>
        <dbReference type="ARBA" id="ARBA00022475"/>
    </source>
</evidence>
<dbReference type="EMBL" id="MK249023">
    <property type="protein sequence ID" value="QGW45437.1"/>
    <property type="molecule type" value="mRNA"/>
</dbReference>
<comment type="subcellular location">
    <subcellularLocation>
        <location evidence="1 10">Cell membrane</location>
        <topology evidence="1 10">Multi-pass membrane protein</topology>
    </subcellularLocation>
</comment>
<reference evidence="11" key="1">
    <citation type="submission" date="2018-11" db="EMBL/GenBank/DDBJ databases">
        <authorList>
            <person name="Zhao Y."/>
            <person name="Mu W."/>
            <person name="Zhou C."/>
        </authorList>
    </citation>
    <scope>NUCLEOTIDE SEQUENCE</scope>
</reference>
<organism evidence="11">
    <name type="scientific">Bradysia odoriphaga</name>
    <dbReference type="NCBI Taxonomy" id="1564500"/>
    <lineage>
        <taxon>Eukaryota</taxon>
        <taxon>Metazoa</taxon>
        <taxon>Ecdysozoa</taxon>
        <taxon>Arthropoda</taxon>
        <taxon>Hexapoda</taxon>
        <taxon>Insecta</taxon>
        <taxon>Pterygota</taxon>
        <taxon>Neoptera</taxon>
        <taxon>Endopterygota</taxon>
        <taxon>Diptera</taxon>
        <taxon>Nematocera</taxon>
        <taxon>Sciaroidea</taxon>
        <taxon>Sciaridae</taxon>
        <taxon>Bradysia</taxon>
    </lineage>
</organism>
<feature type="transmembrane region" description="Helical" evidence="10">
    <location>
        <begin position="287"/>
        <end position="307"/>
    </location>
</feature>
<accession>A0A6B9C9Y3</accession>
<dbReference type="GO" id="GO:0005886">
    <property type="term" value="C:plasma membrane"/>
    <property type="evidence" value="ECO:0007669"/>
    <property type="project" value="UniProtKB-SubCell"/>
</dbReference>
<dbReference type="Pfam" id="PF02949">
    <property type="entry name" value="7tm_6"/>
    <property type="match status" value="1"/>
</dbReference>
<comment type="caution">
    <text evidence="10">Lacks conserved residue(s) required for the propagation of feature annotation.</text>
</comment>
<evidence type="ECO:0000313" key="11">
    <source>
        <dbReference type="EMBL" id="QGW45437.1"/>
    </source>
</evidence>
<dbReference type="AlphaFoldDB" id="A0A6B9C9Y3"/>
<evidence type="ECO:0000256" key="9">
    <source>
        <dbReference type="ARBA" id="ARBA00023224"/>
    </source>
</evidence>